<dbReference type="SMART" id="SM00184">
    <property type="entry name" value="RING"/>
    <property type="match status" value="1"/>
</dbReference>
<dbReference type="CDD" id="cd19769">
    <property type="entry name" value="Bbox2_TRIM16-like"/>
    <property type="match status" value="1"/>
</dbReference>
<dbReference type="InterPro" id="IPR039503">
    <property type="entry name" value="BARD1_Znf-RING"/>
</dbReference>
<dbReference type="SMART" id="SM00449">
    <property type="entry name" value="SPRY"/>
    <property type="match status" value="1"/>
</dbReference>
<dbReference type="InterPro" id="IPR013083">
    <property type="entry name" value="Znf_RING/FYVE/PHD"/>
</dbReference>
<dbReference type="CDD" id="cd12893">
    <property type="entry name" value="SPRY_PRY_TRIM35"/>
    <property type="match status" value="1"/>
</dbReference>
<organism evidence="10 11">
    <name type="scientific">Gadus morhua</name>
    <name type="common">Atlantic cod</name>
    <dbReference type="NCBI Taxonomy" id="8049"/>
    <lineage>
        <taxon>Eukaryota</taxon>
        <taxon>Metazoa</taxon>
        <taxon>Chordata</taxon>
        <taxon>Craniata</taxon>
        <taxon>Vertebrata</taxon>
        <taxon>Euteleostomi</taxon>
        <taxon>Actinopterygii</taxon>
        <taxon>Neopterygii</taxon>
        <taxon>Teleostei</taxon>
        <taxon>Neoteleostei</taxon>
        <taxon>Acanthomorphata</taxon>
        <taxon>Zeiogadaria</taxon>
        <taxon>Gadariae</taxon>
        <taxon>Gadiformes</taxon>
        <taxon>Gadoidei</taxon>
        <taxon>Gadidae</taxon>
        <taxon>Gadus</taxon>
    </lineage>
</organism>
<dbReference type="InterPro" id="IPR013320">
    <property type="entry name" value="ConA-like_dom_sf"/>
</dbReference>
<sequence>MAEENPPPLKHILTCSVCTEIFKDPVSLGCHHSFCSSCLQDFWAQAKNKNCPVCKRKNSKDLEVNFSMKELAESYAGRQRSDPSDEAQVVCTEPSQRSGPSEEAQVVCTEPSQRSAPSDEAQVVCTEPSQRSGPSDEAQVVCPEPSQRSGPSDEAQVVCTQHLKDIKWFCKEEQRAVCHVCEFPHHQGHTLVHLEEPVQELKQQLRPDLRALQARRSRHQELEETYEAMVPHLKEQRVKTERRIRAEFKQLHRFLREEEEARVKALREEEEQKRKRILLERKTLQEQIRSLSEGLSAVEADLQKDGLSFLSASTRSRTSARALLSGSDPQLLPGALLDEAKHLGNLAHRVWEKMGQRTTFSPVILDPNTVSRRLSLSDDLTSVRYGDVTPKVPNNPERFSQYAEVLGSEGFTSGKHCWEVEVGDLPDWRIGVAKESVDRRGERTASPDDGIWCLLHRSGKYIQGTGETLALKRTPERIRVQLDYDGREVSFYDPKDMTLIYTHQHTFTDNIFPYFSVGPAGLAWTRVVSPHALSHVKSYLVLEQQNVTLPSKIMNPKTNLLTAKHREMTSW</sequence>
<dbReference type="InterPro" id="IPR001870">
    <property type="entry name" value="B30.2/SPRY"/>
</dbReference>
<dbReference type="OMA" id="KWCFLQE"/>
<dbReference type="InterPro" id="IPR000315">
    <property type="entry name" value="Znf_B-box"/>
</dbReference>
<dbReference type="Gene3D" id="3.30.40.10">
    <property type="entry name" value="Zinc/RING finger domain, C3HC4 (zinc finger)"/>
    <property type="match status" value="1"/>
</dbReference>
<dbReference type="AlphaFoldDB" id="A0A8C5CIR1"/>
<dbReference type="Ensembl" id="ENSGMOT00000014616.2">
    <property type="protein sequence ID" value="ENSGMOP00000062737.1"/>
    <property type="gene ID" value="ENSGMOG00000013326.2"/>
</dbReference>
<reference evidence="10" key="2">
    <citation type="submission" date="2025-09" db="UniProtKB">
        <authorList>
            <consortium name="Ensembl"/>
        </authorList>
    </citation>
    <scope>IDENTIFICATION</scope>
</reference>
<keyword evidence="1" id="KW-0479">Metal-binding</keyword>
<proteinExistence type="predicted"/>
<dbReference type="Pfam" id="PF13765">
    <property type="entry name" value="PRY"/>
    <property type="match status" value="1"/>
</dbReference>
<feature type="domain" description="B box-type" evidence="8">
    <location>
        <begin position="154"/>
        <end position="194"/>
    </location>
</feature>
<dbReference type="InterPro" id="IPR003879">
    <property type="entry name" value="Butyrophylin_SPRY"/>
</dbReference>
<dbReference type="Gene3D" id="2.60.120.920">
    <property type="match status" value="1"/>
</dbReference>
<evidence type="ECO:0000313" key="11">
    <source>
        <dbReference type="Proteomes" id="UP000694546"/>
    </source>
</evidence>
<dbReference type="InterPro" id="IPR017907">
    <property type="entry name" value="Znf_RING_CS"/>
</dbReference>
<accession>A0A8C5CIR1</accession>
<keyword evidence="11" id="KW-1185">Reference proteome</keyword>
<dbReference type="SUPFAM" id="SSF49899">
    <property type="entry name" value="Concanavalin A-like lectins/glucanases"/>
    <property type="match status" value="1"/>
</dbReference>
<reference evidence="10" key="1">
    <citation type="submission" date="2025-08" db="UniProtKB">
        <authorList>
            <consortium name="Ensembl"/>
        </authorList>
    </citation>
    <scope>IDENTIFICATION</scope>
</reference>
<evidence type="ECO:0000256" key="3">
    <source>
        <dbReference type="ARBA" id="ARBA00022833"/>
    </source>
</evidence>
<evidence type="ECO:0000256" key="4">
    <source>
        <dbReference type="PROSITE-ProRule" id="PRU00024"/>
    </source>
</evidence>
<evidence type="ECO:0000256" key="6">
    <source>
        <dbReference type="SAM" id="MobiDB-lite"/>
    </source>
</evidence>
<dbReference type="SUPFAM" id="SSF57845">
    <property type="entry name" value="B-box zinc-binding domain"/>
    <property type="match status" value="1"/>
</dbReference>
<evidence type="ECO:0000256" key="1">
    <source>
        <dbReference type="ARBA" id="ARBA00022723"/>
    </source>
</evidence>
<dbReference type="InterPro" id="IPR050143">
    <property type="entry name" value="TRIM/RBCC"/>
</dbReference>
<dbReference type="InterPro" id="IPR003877">
    <property type="entry name" value="SPRY_dom"/>
</dbReference>
<evidence type="ECO:0000259" key="7">
    <source>
        <dbReference type="PROSITE" id="PS50089"/>
    </source>
</evidence>
<dbReference type="PROSITE" id="PS50119">
    <property type="entry name" value="ZF_BBOX"/>
    <property type="match status" value="1"/>
</dbReference>
<dbReference type="Pfam" id="PF00643">
    <property type="entry name" value="zf-B_box"/>
    <property type="match status" value="1"/>
</dbReference>
<evidence type="ECO:0000259" key="8">
    <source>
        <dbReference type="PROSITE" id="PS50119"/>
    </source>
</evidence>
<feature type="region of interest" description="Disordered" evidence="6">
    <location>
        <begin position="74"/>
        <end position="154"/>
    </location>
</feature>
<dbReference type="PROSITE" id="PS50188">
    <property type="entry name" value="B302_SPRY"/>
    <property type="match status" value="1"/>
</dbReference>
<dbReference type="PROSITE" id="PS00518">
    <property type="entry name" value="ZF_RING_1"/>
    <property type="match status" value="1"/>
</dbReference>
<keyword evidence="2 4" id="KW-0863">Zinc-finger</keyword>
<dbReference type="Pfam" id="PF14835">
    <property type="entry name" value="zf-RING_6"/>
    <property type="match status" value="1"/>
</dbReference>
<dbReference type="InterPro" id="IPR043136">
    <property type="entry name" value="B30.2/SPRY_sf"/>
</dbReference>
<evidence type="ECO:0000256" key="5">
    <source>
        <dbReference type="SAM" id="Coils"/>
    </source>
</evidence>
<dbReference type="PROSITE" id="PS50089">
    <property type="entry name" value="ZF_RING_2"/>
    <property type="match status" value="1"/>
</dbReference>
<dbReference type="GO" id="GO:0008270">
    <property type="term" value="F:zinc ion binding"/>
    <property type="evidence" value="ECO:0007669"/>
    <property type="project" value="UniProtKB-KW"/>
</dbReference>
<dbReference type="Gene3D" id="3.30.160.60">
    <property type="entry name" value="Classic Zinc Finger"/>
    <property type="match status" value="1"/>
</dbReference>
<dbReference type="PRINTS" id="PR01407">
    <property type="entry name" value="BUTYPHLNCDUF"/>
</dbReference>
<name>A0A8C5CIR1_GADMO</name>
<feature type="coiled-coil region" evidence="5">
    <location>
        <begin position="255"/>
        <end position="301"/>
    </location>
</feature>
<dbReference type="PANTHER" id="PTHR24103">
    <property type="entry name" value="E3 UBIQUITIN-PROTEIN LIGASE TRIM"/>
    <property type="match status" value="1"/>
</dbReference>
<dbReference type="Proteomes" id="UP000694546">
    <property type="component" value="Chromosome 14"/>
</dbReference>
<keyword evidence="5" id="KW-0175">Coiled coil</keyword>
<feature type="domain" description="RING-type" evidence="7">
    <location>
        <begin position="15"/>
        <end position="55"/>
    </location>
</feature>
<dbReference type="InterPro" id="IPR001841">
    <property type="entry name" value="Znf_RING"/>
</dbReference>
<feature type="domain" description="B30.2/SPRY" evidence="9">
    <location>
        <begin position="343"/>
        <end position="534"/>
    </location>
</feature>
<dbReference type="GeneTree" id="ENSGT00970000193390"/>
<keyword evidence="3" id="KW-0862">Zinc</keyword>
<dbReference type="Pfam" id="PF00622">
    <property type="entry name" value="SPRY"/>
    <property type="match status" value="1"/>
</dbReference>
<dbReference type="SMART" id="SM00589">
    <property type="entry name" value="PRY"/>
    <property type="match status" value="1"/>
</dbReference>
<dbReference type="SUPFAM" id="SSF57850">
    <property type="entry name" value="RING/U-box"/>
    <property type="match status" value="1"/>
</dbReference>
<evidence type="ECO:0000259" key="9">
    <source>
        <dbReference type="PROSITE" id="PS50188"/>
    </source>
</evidence>
<protein>
    <submittedName>
        <fullName evidence="10">Uncharacterized protein</fullName>
    </submittedName>
</protein>
<dbReference type="InterPro" id="IPR006574">
    <property type="entry name" value="PRY"/>
</dbReference>
<evidence type="ECO:0000313" key="10">
    <source>
        <dbReference type="Ensembl" id="ENSGMOP00000062737.1"/>
    </source>
</evidence>
<evidence type="ECO:0000256" key="2">
    <source>
        <dbReference type="ARBA" id="ARBA00022771"/>
    </source>
</evidence>